<proteinExistence type="predicted"/>
<feature type="region of interest" description="Disordered" evidence="3">
    <location>
        <begin position="97"/>
        <end position="116"/>
    </location>
</feature>
<dbReference type="SUPFAM" id="SSF50129">
    <property type="entry name" value="GroES-like"/>
    <property type="match status" value="1"/>
</dbReference>
<reference evidence="5" key="2">
    <citation type="submission" date="2018-03" db="EMBL/GenBank/DDBJ databases">
        <title>The Triticum urartu genome reveals the dynamic nature of wheat genome evolution.</title>
        <authorList>
            <person name="Ling H."/>
            <person name="Ma B."/>
            <person name="Shi X."/>
            <person name="Liu H."/>
            <person name="Dong L."/>
            <person name="Sun H."/>
            <person name="Cao Y."/>
            <person name="Gao Q."/>
            <person name="Zheng S."/>
            <person name="Li Y."/>
            <person name="Yu Y."/>
            <person name="Du H."/>
            <person name="Qi M."/>
            <person name="Li Y."/>
            <person name="Yu H."/>
            <person name="Cui Y."/>
            <person name="Wang N."/>
            <person name="Chen C."/>
            <person name="Wu H."/>
            <person name="Zhao Y."/>
            <person name="Zhang J."/>
            <person name="Li Y."/>
            <person name="Zhou W."/>
            <person name="Zhang B."/>
            <person name="Hu W."/>
            <person name="Eijk M."/>
            <person name="Tang J."/>
            <person name="Witsenboer H."/>
            <person name="Zhao S."/>
            <person name="Li Z."/>
            <person name="Zhang A."/>
            <person name="Wang D."/>
            <person name="Liang C."/>
        </authorList>
    </citation>
    <scope>NUCLEOTIDE SEQUENCE [LARGE SCALE GENOMIC DNA]</scope>
    <source>
        <strain evidence="5">cv. G1812</strain>
    </source>
</reference>
<dbReference type="InterPro" id="IPR011032">
    <property type="entry name" value="GroES-like_sf"/>
</dbReference>
<dbReference type="GO" id="GO:0070402">
    <property type="term" value="F:NADPH binding"/>
    <property type="evidence" value="ECO:0007669"/>
    <property type="project" value="TreeGrafter"/>
</dbReference>
<accession>A0A8R7V5G5</accession>
<dbReference type="Gramene" id="TuG1812G0700001664.01.T01">
    <property type="protein sequence ID" value="TuG1812G0700001664.01.T01"/>
    <property type="gene ID" value="TuG1812G0700001664.01"/>
</dbReference>
<reference evidence="6" key="1">
    <citation type="journal article" date="2013" name="Nature">
        <title>Draft genome of the wheat A-genome progenitor Triticum urartu.</title>
        <authorList>
            <person name="Ling H.Q."/>
            <person name="Zhao S."/>
            <person name="Liu D."/>
            <person name="Wang J."/>
            <person name="Sun H."/>
            <person name="Zhang C."/>
            <person name="Fan H."/>
            <person name="Li D."/>
            <person name="Dong L."/>
            <person name="Tao Y."/>
            <person name="Gao C."/>
            <person name="Wu H."/>
            <person name="Li Y."/>
            <person name="Cui Y."/>
            <person name="Guo X."/>
            <person name="Zheng S."/>
            <person name="Wang B."/>
            <person name="Yu K."/>
            <person name="Liang Q."/>
            <person name="Yang W."/>
            <person name="Lou X."/>
            <person name="Chen J."/>
            <person name="Feng M."/>
            <person name="Jian J."/>
            <person name="Zhang X."/>
            <person name="Luo G."/>
            <person name="Jiang Y."/>
            <person name="Liu J."/>
            <person name="Wang Z."/>
            <person name="Sha Y."/>
            <person name="Zhang B."/>
            <person name="Wu H."/>
            <person name="Tang D."/>
            <person name="Shen Q."/>
            <person name="Xue P."/>
            <person name="Zou S."/>
            <person name="Wang X."/>
            <person name="Liu X."/>
            <person name="Wang F."/>
            <person name="Yang Y."/>
            <person name="An X."/>
            <person name="Dong Z."/>
            <person name="Zhang K."/>
            <person name="Zhang X."/>
            <person name="Luo M.C."/>
            <person name="Dvorak J."/>
            <person name="Tong Y."/>
            <person name="Wang J."/>
            <person name="Yang H."/>
            <person name="Li Z."/>
            <person name="Wang D."/>
            <person name="Zhang A."/>
            <person name="Wang J."/>
        </authorList>
    </citation>
    <scope>NUCLEOTIDE SEQUENCE</scope>
    <source>
        <strain evidence="6">cv. G1812</strain>
    </source>
</reference>
<keyword evidence="2" id="KW-0560">Oxidoreductase</keyword>
<evidence type="ECO:0000256" key="3">
    <source>
        <dbReference type="SAM" id="MobiDB-lite"/>
    </source>
</evidence>
<keyword evidence="6" id="KW-1185">Reference proteome</keyword>
<evidence type="ECO:0000256" key="2">
    <source>
        <dbReference type="ARBA" id="ARBA00023002"/>
    </source>
</evidence>
<feature type="domain" description="Alcohol dehydrogenase-like N-terminal" evidence="4">
    <location>
        <begin position="33"/>
        <end position="86"/>
    </location>
</feature>
<dbReference type="PANTHER" id="PTHR48106">
    <property type="entry name" value="QUINONE OXIDOREDUCTASE PIG3-RELATED"/>
    <property type="match status" value="1"/>
</dbReference>
<dbReference type="InterPro" id="IPR013154">
    <property type="entry name" value="ADH-like_N"/>
</dbReference>
<dbReference type="EnsemblPlants" id="TuG1812G0700001664.01.T01">
    <property type="protein sequence ID" value="TuG1812G0700001664.01.T01"/>
    <property type="gene ID" value="TuG1812G0700001664.01"/>
</dbReference>
<evidence type="ECO:0000259" key="4">
    <source>
        <dbReference type="Pfam" id="PF08240"/>
    </source>
</evidence>
<dbReference type="GO" id="GO:0016651">
    <property type="term" value="F:oxidoreductase activity, acting on NAD(P)H"/>
    <property type="evidence" value="ECO:0007669"/>
    <property type="project" value="TreeGrafter"/>
</dbReference>
<sequence length="116" mass="11512">MLVVVTASPGGPEALQVREVEDLPTPGEGEVLVVVGVAAAGVNRGDTVQWQGRYPPPAGASPYPGLECSGTIVALGAALGRRYQVCALPAYRRGVCREGGGSGRAAAPGDGGGVAD</sequence>
<keyword evidence="1" id="KW-0521">NADP</keyword>
<name>A0A8R7V5G5_TRIUA</name>
<dbReference type="PANTHER" id="PTHR48106:SF8">
    <property type="entry name" value="OS02G0805600 PROTEIN"/>
    <property type="match status" value="1"/>
</dbReference>
<dbReference type="Pfam" id="PF08240">
    <property type="entry name" value="ADH_N"/>
    <property type="match status" value="1"/>
</dbReference>
<dbReference type="Proteomes" id="UP000015106">
    <property type="component" value="Chromosome 7"/>
</dbReference>
<dbReference type="Gene3D" id="3.90.180.10">
    <property type="entry name" value="Medium-chain alcohol dehydrogenases, catalytic domain"/>
    <property type="match status" value="1"/>
</dbReference>
<dbReference type="AlphaFoldDB" id="A0A8R7V5G5"/>
<evidence type="ECO:0000313" key="5">
    <source>
        <dbReference type="EnsemblPlants" id="TuG1812G0700001664.01.T01"/>
    </source>
</evidence>
<reference evidence="5" key="3">
    <citation type="submission" date="2022-06" db="UniProtKB">
        <authorList>
            <consortium name="EnsemblPlants"/>
        </authorList>
    </citation>
    <scope>IDENTIFICATION</scope>
</reference>
<evidence type="ECO:0000313" key="6">
    <source>
        <dbReference type="Proteomes" id="UP000015106"/>
    </source>
</evidence>
<evidence type="ECO:0000256" key="1">
    <source>
        <dbReference type="ARBA" id="ARBA00022857"/>
    </source>
</evidence>
<protein>
    <recommendedName>
        <fullName evidence="4">Alcohol dehydrogenase-like N-terminal domain-containing protein</fullName>
    </recommendedName>
</protein>
<organism evidence="5 6">
    <name type="scientific">Triticum urartu</name>
    <name type="common">Red wild einkorn</name>
    <name type="synonym">Crithodium urartu</name>
    <dbReference type="NCBI Taxonomy" id="4572"/>
    <lineage>
        <taxon>Eukaryota</taxon>
        <taxon>Viridiplantae</taxon>
        <taxon>Streptophyta</taxon>
        <taxon>Embryophyta</taxon>
        <taxon>Tracheophyta</taxon>
        <taxon>Spermatophyta</taxon>
        <taxon>Magnoliopsida</taxon>
        <taxon>Liliopsida</taxon>
        <taxon>Poales</taxon>
        <taxon>Poaceae</taxon>
        <taxon>BOP clade</taxon>
        <taxon>Pooideae</taxon>
        <taxon>Triticodae</taxon>
        <taxon>Triticeae</taxon>
        <taxon>Triticinae</taxon>
        <taxon>Triticum</taxon>
    </lineage>
</organism>